<keyword evidence="3" id="KW-1185">Reference proteome</keyword>
<gene>
    <name evidence="2" type="ORF">J2S42_008394</name>
</gene>
<reference evidence="2 3" key="1">
    <citation type="submission" date="2023-07" db="EMBL/GenBank/DDBJ databases">
        <title>Sequencing the genomes of 1000 actinobacteria strains.</title>
        <authorList>
            <person name="Klenk H.-P."/>
        </authorList>
    </citation>
    <scope>NUCLEOTIDE SEQUENCE [LARGE SCALE GENOMIC DNA]</scope>
    <source>
        <strain evidence="2 3">DSM 44709</strain>
    </source>
</reference>
<sequence>MTTETPRRPSPRPRFSPAAPTAAKPAAPQPAAPVQDRHGQSETIDPTSTQSDLQSAMQDPEGVGLERETAPEPQDPAIPAITLGDRFWALYERSKNYWTPPAFLTQPQPSLPELAAYAKNAPWTRQHGPARVTGIWYGRLIARPYTAWSYSTAWLFQRPARAATASGLLILGAHTTPGSWFMHHIVVPIAHGLAWVLL</sequence>
<dbReference type="Proteomes" id="UP001240236">
    <property type="component" value="Unassembled WGS sequence"/>
</dbReference>
<feature type="compositionally biased region" description="Low complexity" evidence="1">
    <location>
        <begin position="13"/>
        <end position="26"/>
    </location>
</feature>
<proteinExistence type="predicted"/>
<dbReference type="AlphaFoldDB" id="A0AAE3W8L6"/>
<dbReference type="EMBL" id="JAUSUZ010000002">
    <property type="protein sequence ID" value="MDQ0371646.1"/>
    <property type="molecule type" value="Genomic_DNA"/>
</dbReference>
<dbReference type="RefSeq" id="WP_307249412.1">
    <property type="nucleotide sequence ID" value="NZ_JAUSUZ010000002.1"/>
</dbReference>
<name>A0AAE3W8L6_9ACTN</name>
<protein>
    <submittedName>
        <fullName evidence="2">Uncharacterized protein</fullName>
    </submittedName>
</protein>
<evidence type="ECO:0000313" key="2">
    <source>
        <dbReference type="EMBL" id="MDQ0371646.1"/>
    </source>
</evidence>
<accession>A0AAE3W8L6</accession>
<comment type="caution">
    <text evidence="2">The sequence shown here is derived from an EMBL/GenBank/DDBJ whole genome shotgun (WGS) entry which is preliminary data.</text>
</comment>
<evidence type="ECO:0000256" key="1">
    <source>
        <dbReference type="SAM" id="MobiDB-lite"/>
    </source>
</evidence>
<organism evidence="2 3">
    <name type="scientific">Catenuloplanes indicus</name>
    <dbReference type="NCBI Taxonomy" id="137267"/>
    <lineage>
        <taxon>Bacteria</taxon>
        <taxon>Bacillati</taxon>
        <taxon>Actinomycetota</taxon>
        <taxon>Actinomycetes</taxon>
        <taxon>Micromonosporales</taxon>
        <taxon>Micromonosporaceae</taxon>
        <taxon>Catenuloplanes</taxon>
    </lineage>
</organism>
<feature type="region of interest" description="Disordered" evidence="1">
    <location>
        <begin position="1"/>
        <end position="78"/>
    </location>
</feature>
<feature type="compositionally biased region" description="Polar residues" evidence="1">
    <location>
        <begin position="41"/>
        <end position="57"/>
    </location>
</feature>
<evidence type="ECO:0000313" key="3">
    <source>
        <dbReference type="Proteomes" id="UP001240236"/>
    </source>
</evidence>